<keyword evidence="2" id="KW-0677">Repeat</keyword>
<gene>
    <name evidence="3" type="ORF">HINF_LOCUS32033</name>
    <name evidence="4" type="ORF">HINF_LOCUS52078</name>
    <name evidence="5" type="ORF">HINF_LOCUS54217</name>
    <name evidence="6" type="ORF">HINF_LOCUS69533</name>
</gene>
<dbReference type="PANTHER" id="PTHR10971">
    <property type="entry name" value="MRNA EXPORT FACTOR AND BUB3"/>
    <property type="match status" value="1"/>
</dbReference>
<reference evidence="5 7" key="2">
    <citation type="submission" date="2024-07" db="EMBL/GenBank/DDBJ databases">
        <authorList>
            <person name="Akdeniz Z."/>
        </authorList>
    </citation>
    <scope>NUCLEOTIDE SEQUENCE [LARGE SCALE GENOMIC DNA]</scope>
</reference>
<dbReference type="EMBL" id="CAXDID020000507">
    <property type="protein sequence ID" value="CAL6098280.1"/>
    <property type="molecule type" value="Genomic_DNA"/>
</dbReference>
<dbReference type="EMBL" id="CATOUU010000724">
    <property type="protein sequence ID" value="CAI9944388.1"/>
    <property type="molecule type" value="Genomic_DNA"/>
</dbReference>
<comment type="caution">
    <text evidence="3">The sequence shown here is derived from an EMBL/GenBank/DDBJ whole genome shotgun (WGS) entry which is preliminary data.</text>
</comment>
<reference evidence="3" key="1">
    <citation type="submission" date="2023-06" db="EMBL/GenBank/DDBJ databases">
        <authorList>
            <person name="Kurt Z."/>
        </authorList>
    </citation>
    <scope>NUCLEOTIDE SEQUENCE</scope>
</reference>
<sequence length="400" mass="45069">MKIESIQLAHYPPRVKINCVKNKNVIQSQELYLPHKCFLPSWQDYLLNHSRILKYYEEKLAYILDLLLQGQNSLNNKQFKLHKQHIPHICQTTSISLSSSHIVSTGYEGNVIISDTQLNNELHFNTQGPTFCSSLQNNYLVIGSLDGFVRVFDLTLRQKFSVQNKEQSPVLCCDFKENKLAYGLENGQAVVYDIEDKQYVKLQQHAQEVVQILLLGEYCYTAGFDGQVFRNDLRDLKTTSRLTTGSNSSGKTFQSFNEPILCMKIVNQLMLIASTSEIRIVNLSNGRAKMKINGNNIKCADLAWNGSVLYSDIEQTKVINCEQKIVFECKKSCEHALFLNPGADQNLILVIKGQIMFKTENGSTDVIGNGADVTGIEASRNGLEIVCSRSDGSVEVYTTQ</sequence>
<dbReference type="AlphaFoldDB" id="A0AA86PVI0"/>
<name>A0AA86PVI0_9EUKA</name>
<evidence type="ECO:0000313" key="3">
    <source>
        <dbReference type="EMBL" id="CAI9944388.1"/>
    </source>
</evidence>
<dbReference type="Gene3D" id="2.130.10.10">
    <property type="entry name" value="YVTN repeat-like/Quinoprotein amine dehydrogenase"/>
    <property type="match status" value="1"/>
</dbReference>
<evidence type="ECO:0000256" key="2">
    <source>
        <dbReference type="ARBA" id="ARBA00022737"/>
    </source>
</evidence>
<dbReference type="SUPFAM" id="SSF50978">
    <property type="entry name" value="WD40 repeat-like"/>
    <property type="match status" value="1"/>
</dbReference>
<dbReference type="SMART" id="SM00320">
    <property type="entry name" value="WD40"/>
    <property type="match status" value="4"/>
</dbReference>
<dbReference type="Proteomes" id="UP001642409">
    <property type="component" value="Unassembled WGS sequence"/>
</dbReference>
<evidence type="ECO:0000313" key="7">
    <source>
        <dbReference type="Proteomes" id="UP001642409"/>
    </source>
</evidence>
<evidence type="ECO:0000313" key="5">
    <source>
        <dbReference type="EMBL" id="CAL6069934.1"/>
    </source>
</evidence>
<dbReference type="InterPro" id="IPR015943">
    <property type="entry name" value="WD40/YVTN_repeat-like_dom_sf"/>
</dbReference>
<dbReference type="EMBL" id="CAXDID020000280">
    <property type="protein sequence ID" value="CAL6069934.1"/>
    <property type="molecule type" value="Genomic_DNA"/>
</dbReference>
<dbReference type="InterPro" id="IPR036322">
    <property type="entry name" value="WD40_repeat_dom_sf"/>
</dbReference>
<keyword evidence="7" id="KW-1185">Reference proteome</keyword>
<evidence type="ECO:0000256" key="1">
    <source>
        <dbReference type="ARBA" id="ARBA00022574"/>
    </source>
</evidence>
<evidence type="ECO:0000313" key="6">
    <source>
        <dbReference type="EMBL" id="CAL6098280.1"/>
    </source>
</evidence>
<keyword evidence="1" id="KW-0853">WD repeat</keyword>
<dbReference type="InterPro" id="IPR001680">
    <property type="entry name" value="WD40_rpt"/>
</dbReference>
<accession>A0AA86PVI0</accession>
<dbReference type="EMBL" id="CATOUU010000976">
    <property type="protein sequence ID" value="CAI9964433.1"/>
    <property type="molecule type" value="Genomic_DNA"/>
</dbReference>
<proteinExistence type="predicted"/>
<evidence type="ECO:0000313" key="4">
    <source>
        <dbReference type="EMBL" id="CAI9964433.1"/>
    </source>
</evidence>
<protein>
    <submittedName>
        <fullName evidence="3">WD40/YVTN repeat-like-containing domain superfamily</fullName>
    </submittedName>
    <submittedName>
        <fullName evidence="5">WD40/YVTN_repeat-like-containing domain superfamily</fullName>
    </submittedName>
</protein>
<organism evidence="3">
    <name type="scientific">Hexamita inflata</name>
    <dbReference type="NCBI Taxonomy" id="28002"/>
    <lineage>
        <taxon>Eukaryota</taxon>
        <taxon>Metamonada</taxon>
        <taxon>Diplomonadida</taxon>
        <taxon>Hexamitidae</taxon>
        <taxon>Hexamitinae</taxon>
        <taxon>Hexamita</taxon>
    </lineage>
</organism>